<dbReference type="Proteomes" id="UP000020773">
    <property type="component" value="Unassembled WGS sequence"/>
</dbReference>
<protein>
    <recommendedName>
        <fullName evidence="3">Lipoprotein</fullName>
    </recommendedName>
</protein>
<dbReference type="EMBL" id="JGDB01000238">
    <property type="protein sequence ID" value="EXY89541.1"/>
    <property type="molecule type" value="Genomic_DNA"/>
</dbReference>
<sequence length="139" mass="16186">MVDWKDKAFPESDKQRQFQCNDLNQFCYQGKYVYTMTDLCDTPSYLLFRTNQPGMCLLSKATSTVNNYQVIINTDYQLPLPNYMSVEGKQSRIFFIYSSEVLCEQKKLSAEEDINEKMSSLLGQIKEGDNPVIFTYHVK</sequence>
<evidence type="ECO:0000313" key="2">
    <source>
        <dbReference type="Proteomes" id="UP000020773"/>
    </source>
</evidence>
<comment type="caution">
    <text evidence="1">The sequence shown here is derived from an EMBL/GenBank/DDBJ whole genome shotgun (WGS) entry which is preliminary data.</text>
</comment>
<accession>A0A015V2N1</accession>
<dbReference type="PATRIC" id="fig|1339316.3.peg.3596"/>
<name>A0A015V2N1_BACFG</name>
<evidence type="ECO:0008006" key="3">
    <source>
        <dbReference type="Google" id="ProtNLM"/>
    </source>
</evidence>
<gene>
    <name evidence="1" type="ORF">M125_3794</name>
</gene>
<evidence type="ECO:0000313" key="1">
    <source>
        <dbReference type="EMBL" id="EXY89541.1"/>
    </source>
</evidence>
<dbReference type="AlphaFoldDB" id="A0A015V2N1"/>
<organism evidence="1 2">
    <name type="scientific">Bacteroides fragilis str. 3998T(B)3</name>
    <dbReference type="NCBI Taxonomy" id="1339316"/>
    <lineage>
        <taxon>Bacteria</taxon>
        <taxon>Pseudomonadati</taxon>
        <taxon>Bacteroidota</taxon>
        <taxon>Bacteroidia</taxon>
        <taxon>Bacteroidales</taxon>
        <taxon>Bacteroidaceae</taxon>
        <taxon>Bacteroides</taxon>
    </lineage>
</organism>
<reference evidence="1 2" key="1">
    <citation type="submission" date="2014-02" db="EMBL/GenBank/DDBJ databases">
        <authorList>
            <person name="Sears C."/>
            <person name="Carroll K."/>
            <person name="Sack B.R."/>
            <person name="Qadri F."/>
            <person name="Myers L.L."/>
            <person name="Chung G.-T."/>
            <person name="Escheverria P."/>
            <person name="Fraser C.M."/>
            <person name="Sadzewicz L."/>
            <person name="Shefchek K.A."/>
            <person name="Tallon L."/>
            <person name="Das S.P."/>
            <person name="Daugherty S."/>
            <person name="Mongodin E.F."/>
        </authorList>
    </citation>
    <scope>NUCLEOTIDE SEQUENCE [LARGE SCALE GENOMIC DNA]</scope>
    <source>
        <strain evidence="2">3998T(B)3</strain>
    </source>
</reference>
<proteinExistence type="predicted"/>